<evidence type="ECO:0000256" key="4">
    <source>
        <dbReference type="SAM" id="MobiDB-lite"/>
    </source>
</evidence>
<dbReference type="InterPro" id="IPR000835">
    <property type="entry name" value="HTH_MarR-typ"/>
</dbReference>
<dbReference type="Pfam" id="PF12802">
    <property type="entry name" value="MarR_2"/>
    <property type="match status" value="1"/>
</dbReference>
<accession>A0ABV6U6P3</accession>
<dbReference type="InterPro" id="IPR036390">
    <property type="entry name" value="WH_DNA-bd_sf"/>
</dbReference>
<proteinExistence type="predicted"/>
<evidence type="ECO:0000313" key="6">
    <source>
        <dbReference type="EMBL" id="MFC0864118.1"/>
    </source>
</evidence>
<dbReference type="SUPFAM" id="SSF46785">
    <property type="entry name" value="Winged helix' DNA-binding domain"/>
    <property type="match status" value="1"/>
</dbReference>
<dbReference type="PRINTS" id="PR00598">
    <property type="entry name" value="HTHMARR"/>
</dbReference>
<reference evidence="6 7" key="1">
    <citation type="submission" date="2024-09" db="EMBL/GenBank/DDBJ databases">
        <authorList>
            <person name="Sun Q."/>
            <person name="Mori K."/>
        </authorList>
    </citation>
    <scope>NUCLEOTIDE SEQUENCE [LARGE SCALE GENOMIC DNA]</scope>
    <source>
        <strain evidence="6 7">TBRC 1851</strain>
    </source>
</reference>
<name>A0ABV6U6P3_9ACTN</name>
<evidence type="ECO:0000313" key="7">
    <source>
        <dbReference type="Proteomes" id="UP001589870"/>
    </source>
</evidence>
<evidence type="ECO:0000256" key="1">
    <source>
        <dbReference type="ARBA" id="ARBA00023015"/>
    </source>
</evidence>
<dbReference type="PROSITE" id="PS50995">
    <property type="entry name" value="HTH_MARR_2"/>
    <property type="match status" value="1"/>
</dbReference>
<dbReference type="InterPro" id="IPR039422">
    <property type="entry name" value="MarR/SlyA-like"/>
</dbReference>
<sequence>MPEPADLAASEEYAAFCEVEHELGVLFRRAHALSAQMGRNVHPELEPGAYGLLVRIDRVAPVRPSDLAAYVGVGKATISRQVKVLEGLGLVGREPDPLDRRAHLLVLTEEGGQRLGRARAARQQQLYALLAAWPEEDVRLLARMLRRFNALTETTPPAPPQPGSAQDPSQEPTSP</sequence>
<feature type="region of interest" description="Disordered" evidence="4">
    <location>
        <begin position="152"/>
        <end position="175"/>
    </location>
</feature>
<evidence type="ECO:0000259" key="5">
    <source>
        <dbReference type="PROSITE" id="PS50995"/>
    </source>
</evidence>
<dbReference type="InterPro" id="IPR036388">
    <property type="entry name" value="WH-like_DNA-bd_sf"/>
</dbReference>
<dbReference type="EMBL" id="JBHMQT010000037">
    <property type="protein sequence ID" value="MFC0864118.1"/>
    <property type="molecule type" value="Genomic_DNA"/>
</dbReference>
<keyword evidence="2" id="KW-0238">DNA-binding</keyword>
<dbReference type="Gene3D" id="1.10.10.10">
    <property type="entry name" value="Winged helix-like DNA-binding domain superfamily/Winged helix DNA-binding domain"/>
    <property type="match status" value="1"/>
</dbReference>
<keyword evidence="3" id="KW-0804">Transcription</keyword>
<dbReference type="SMART" id="SM00347">
    <property type="entry name" value="HTH_MARR"/>
    <property type="match status" value="1"/>
</dbReference>
<dbReference type="InterPro" id="IPR023187">
    <property type="entry name" value="Tscrpt_reg_MarR-type_CS"/>
</dbReference>
<evidence type="ECO:0000256" key="2">
    <source>
        <dbReference type="ARBA" id="ARBA00023125"/>
    </source>
</evidence>
<dbReference type="PANTHER" id="PTHR33164:SF57">
    <property type="entry name" value="MARR-FAMILY TRANSCRIPTIONAL REGULATOR"/>
    <property type="match status" value="1"/>
</dbReference>
<dbReference type="RefSeq" id="WP_394302242.1">
    <property type="nucleotide sequence ID" value="NZ_JBHMQT010000037.1"/>
</dbReference>
<dbReference type="Proteomes" id="UP001589870">
    <property type="component" value="Unassembled WGS sequence"/>
</dbReference>
<dbReference type="PANTHER" id="PTHR33164">
    <property type="entry name" value="TRANSCRIPTIONAL REGULATOR, MARR FAMILY"/>
    <property type="match status" value="1"/>
</dbReference>
<keyword evidence="1" id="KW-0805">Transcription regulation</keyword>
<evidence type="ECO:0000256" key="3">
    <source>
        <dbReference type="ARBA" id="ARBA00023163"/>
    </source>
</evidence>
<feature type="compositionally biased region" description="Polar residues" evidence="4">
    <location>
        <begin position="163"/>
        <end position="175"/>
    </location>
</feature>
<organism evidence="6 7">
    <name type="scientific">Sphaerimonospora cavernae</name>
    <dbReference type="NCBI Taxonomy" id="1740611"/>
    <lineage>
        <taxon>Bacteria</taxon>
        <taxon>Bacillati</taxon>
        <taxon>Actinomycetota</taxon>
        <taxon>Actinomycetes</taxon>
        <taxon>Streptosporangiales</taxon>
        <taxon>Streptosporangiaceae</taxon>
        <taxon>Sphaerimonospora</taxon>
    </lineage>
</organism>
<protein>
    <submittedName>
        <fullName evidence="6">MarR family winged helix-turn-helix transcriptional regulator</fullName>
    </submittedName>
</protein>
<comment type="caution">
    <text evidence="6">The sequence shown here is derived from an EMBL/GenBank/DDBJ whole genome shotgun (WGS) entry which is preliminary data.</text>
</comment>
<dbReference type="PROSITE" id="PS01117">
    <property type="entry name" value="HTH_MARR_1"/>
    <property type="match status" value="1"/>
</dbReference>
<gene>
    <name evidence="6" type="ORF">ACFHYQ_17630</name>
</gene>
<feature type="domain" description="HTH marR-type" evidence="5">
    <location>
        <begin position="20"/>
        <end position="150"/>
    </location>
</feature>
<keyword evidence="7" id="KW-1185">Reference proteome</keyword>